<proteinExistence type="predicted"/>
<comment type="caution">
    <text evidence="1">The sequence shown here is derived from an EMBL/GenBank/DDBJ whole genome shotgun (WGS) entry which is preliminary data.</text>
</comment>
<evidence type="ECO:0000313" key="2">
    <source>
        <dbReference type="Proteomes" id="UP000467700"/>
    </source>
</evidence>
<gene>
    <name evidence="1" type="ORF">AAE3_LOCUS6719</name>
</gene>
<keyword evidence="2" id="KW-1185">Reference proteome</keyword>
<dbReference type="AlphaFoldDB" id="A0A8S0WSE8"/>
<dbReference type="EMBL" id="CACVBS010000045">
    <property type="protein sequence ID" value="CAA7264496.1"/>
    <property type="molecule type" value="Genomic_DNA"/>
</dbReference>
<reference evidence="1 2" key="1">
    <citation type="submission" date="2020-01" db="EMBL/GenBank/DDBJ databases">
        <authorList>
            <person name="Gupta K D."/>
        </authorList>
    </citation>
    <scope>NUCLEOTIDE SEQUENCE [LARGE SCALE GENOMIC DNA]</scope>
</reference>
<sequence>MPFPTDAAWPAGLLKIFEICRHELQPLENRYYGPYNKLLTYCFNPDSFEFFIAPQSPPREFSPRDTVDFAVFLIVFDIQRRPVLIAEIKDDAWATRADLRFKADDQIRHRYDSMLDDCPLPRLWGLSLLGTSLRVYCGDVATGAVEPVFDNRPSPGRTLPRNFLEGAWNIDILSQEGFDKMKEIVGNIVGN</sequence>
<dbReference type="Proteomes" id="UP000467700">
    <property type="component" value="Unassembled WGS sequence"/>
</dbReference>
<accession>A0A8S0WSE8</accession>
<protein>
    <submittedName>
        <fullName evidence="1">Uncharacterized protein</fullName>
    </submittedName>
</protein>
<evidence type="ECO:0000313" key="1">
    <source>
        <dbReference type="EMBL" id="CAA7264496.1"/>
    </source>
</evidence>
<dbReference type="OrthoDB" id="3255221at2759"/>
<name>A0A8S0WSE8_CYCAE</name>
<organism evidence="1 2">
    <name type="scientific">Cyclocybe aegerita</name>
    <name type="common">Black poplar mushroom</name>
    <name type="synonym">Agrocybe aegerita</name>
    <dbReference type="NCBI Taxonomy" id="1973307"/>
    <lineage>
        <taxon>Eukaryota</taxon>
        <taxon>Fungi</taxon>
        <taxon>Dikarya</taxon>
        <taxon>Basidiomycota</taxon>
        <taxon>Agaricomycotina</taxon>
        <taxon>Agaricomycetes</taxon>
        <taxon>Agaricomycetidae</taxon>
        <taxon>Agaricales</taxon>
        <taxon>Agaricineae</taxon>
        <taxon>Bolbitiaceae</taxon>
        <taxon>Cyclocybe</taxon>
    </lineage>
</organism>